<dbReference type="Proteomes" id="UP001500507">
    <property type="component" value="Unassembled WGS sequence"/>
</dbReference>
<reference evidence="3 4" key="1">
    <citation type="journal article" date="2019" name="Int. J. Syst. Evol. Microbiol.">
        <title>The Global Catalogue of Microorganisms (GCM) 10K type strain sequencing project: providing services to taxonomists for standard genome sequencing and annotation.</title>
        <authorList>
            <consortium name="The Broad Institute Genomics Platform"/>
            <consortium name="The Broad Institute Genome Sequencing Center for Infectious Disease"/>
            <person name="Wu L."/>
            <person name="Ma J."/>
        </authorList>
    </citation>
    <scope>NUCLEOTIDE SEQUENCE [LARGE SCALE GENOMIC DNA]</scope>
    <source>
        <strain evidence="3 4">JCM 16082</strain>
    </source>
</reference>
<evidence type="ECO:0000256" key="1">
    <source>
        <dbReference type="ARBA" id="ARBA00022729"/>
    </source>
</evidence>
<gene>
    <name evidence="3" type="ORF">GCM10009117_12420</name>
</gene>
<accession>A0ABN1MFZ4</accession>
<evidence type="ECO:0000313" key="3">
    <source>
        <dbReference type="EMBL" id="GAA0872095.1"/>
    </source>
</evidence>
<sequence length="216" mass="23828">MKKITVLLLFLLFSGIILAQSTKIGIRVGGNLSNQKIENEGFDFFNIDYDTESLIGWQAGLFINSSINDAISIQPELLIARKGYQYDDNGIEVTVDPLYIHLPVPILVNLNVSELDFFIGAGPYLSYGIGGEGEFEGSLGDFDLVTNGDIEWGDDSDDTYRPFDAGAVFTAGFNVTEKVQVNVSYELGLRNIQANGDSDNEVRNRSFLVNLGYFIN</sequence>
<keyword evidence="4" id="KW-1185">Reference proteome</keyword>
<dbReference type="Pfam" id="PF13505">
    <property type="entry name" value="OMP_b-brl"/>
    <property type="match status" value="1"/>
</dbReference>
<protein>
    <recommendedName>
        <fullName evidence="2">Outer membrane protein beta-barrel domain-containing protein</fullName>
    </recommendedName>
</protein>
<name>A0ABN1MFZ4_9FLAO</name>
<dbReference type="InterPro" id="IPR027385">
    <property type="entry name" value="Beta-barrel_OMP"/>
</dbReference>
<organism evidence="3 4">
    <name type="scientific">Gangjinia marincola</name>
    <dbReference type="NCBI Taxonomy" id="578463"/>
    <lineage>
        <taxon>Bacteria</taxon>
        <taxon>Pseudomonadati</taxon>
        <taxon>Bacteroidota</taxon>
        <taxon>Flavobacteriia</taxon>
        <taxon>Flavobacteriales</taxon>
        <taxon>Flavobacteriaceae</taxon>
        <taxon>Gangjinia</taxon>
    </lineage>
</organism>
<evidence type="ECO:0000313" key="4">
    <source>
        <dbReference type="Proteomes" id="UP001500507"/>
    </source>
</evidence>
<dbReference type="EMBL" id="BAAAFG010000013">
    <property type="protein sequence ID" value="GAA0872095.1"/>
    <property type="molecule type" value="Genomic_DNA"/>
</dbReference>
<proteinExistence type="predicted"/>
<dbReference type="RefSeq" id="WP_343764932.1">
    <property type="nucleotide sequence ID" value="NZ_BAAAFG010000013.1"/>
</dbReference>
<evidence type="ECO:0000259" key="2">
    <source>
        <dbReference type="Pfam" id="PF13505"/>
    </source>
</evidence>
<keyword evidence="1" id="KW-0732">Signal</keyword>
<feature type="domain" description="Outer membrane protein beta-barrel" evidence="2">
    <location>
        <begin position="6"/>
        <end position="213"/>
    </location>
</feature>
<comment type="caution">
    <text evidence="3">The sequence shown here is derived from an EMBL/GenBank/DDBJ whole genome shotgun (WGS) entry which is preliminary data.</text>
</comment>